<evidence type="ECO:0000256" key="1">
    <source>
        <dbReference type="SAM" id="Coils"/>
    </source>
</evidence>
<evidence type="ECO:0000313" key="4">
    <source>
        <dbReference type="Proteomes" id="UP000271162"/>
    </source>
</evidence>
<evidence type="ECO:0000313" key="5">
    <source>
        <dbReference type="WBParaSite" id="NBR_0001918501-mRNA-1"/>
    </source>
</evidence>
<feature type="compositionally biased region" description="Basic and acidic residues" evidence="2">
    <location>
        <begin position="328"/>
        <end position="351"/>
    </location>
</feature>
<feature type="compositionally biased region" description="Acidic residues" evidence="2">
    <location>
        <begin position="352"/>
        <end position="365"/>
    </location>
</feature>
<evidence type="ECO:0000256" key="2">
    <source>
        <dbReference type="SAM" id="MobiDB-lite"/>
    </source>
</evidence>
<keyword evidence="1" id="KW-0175">Coiled coil</keyword>
<feature type="compositionally biased region" description="Basic and acidic residues" evidence="2">
    <location>
        <begin position="284"/>
        <end position="295"/>
    </location>
</feature>
<feature type="region of interest" description="Disordered" evidence="2">
    <location>
        <begin position="283"/>
        <end position="424"/>
    </location>
</feature>
<reference evidence="3 4" key="2">
    <citation type="submission" date="2018-11" db="EMBL/GenBank/DDBJ databases">
        <authorList>
            <consortium name="Pathogen Informatics"/>
        </authorList>
    </citation>
    <scope>NUCLEOTIDE SEQUENCE [LARGE SCALE GENOMIC DNA]</scope>
</reference>
<keyword evidence="4" id="KW-1185">Reference proteome</keyword>
<dbReference type="AlphaFoldDB" id="A0A0N4YPL4"/>
<evidence type="ECO:0000313" key="3">
    <source>
        <dbReference type="EMBL" id="VDL82915.1"/>
    </source>
</evidence>
<feature type="coiled-coil region" evidence="1">
    <location>
        <begin position="245"/>
        <end position="272"/>
    </location>
</feature>
<feature type="compositionally biased region" description="Basic and acidic residues" evidence="2">
    <location>
        <begin position="366"/>
        <end position="375"/>
    </location>
</feature>
<feature type="compositionally biased region" description="Low complexity" evidence="2">
    <location>
        <begin position="315"/>
        <end position="327"/>
    </location>
</feature>
<protein>
    <submittedName>
        <fullName evidence="5">Cyclic nucleotide-binding domain-containing protein</fullName>
    </submittedName>
</protein>
<sequence>MYSVSGYASMPVSPFPHFAVPGAAASHRSGGPDVRSQASGGSGEGSGSGVASRNQANEHDESFEDLLRKRKAEEQKLPDDIRRKRASIRKAPSFPSEHEVQGKIEKFLQVILHVTSENNLSNEAAELFAQKKSHFAGRESTLYKCRVQNLKIKIRSTKDRIVAVMQGVAMSYYMYGLLITAKVAAEQSRSDYCHRNYEGIVHDPTFIDVFARKEVEFLDTLLNSAESEVYEAEFQIENEMQSKWKDNLQAAINRQEQTLAKVLLSIKDIQKQISDLGTAVGWDSAKKGAETEPSRSRRLSLVDNKGEEVQDLECEVGQQQEGSGAAEGKAKDPDRAAEIVSVESHRQSPDREVEEDPMDSENEEPASERQQKEVRQMTTQNDVSEVQDALSHGEHEKRPKISSKSDGKVHRSIYKRSSKEGRRIRESMDEIIQIRGGGRRGPESGGQDATNKLRVLSRHAAFIEKLFPKGKEV</sequence>
<feature type="region of interest" description="Disordered" evidence="2">
    <location>
        <begin position="15"/>
        <end position="95"/>
    </location>
</feature>
<reference evidence="5" key="1">
    <citation type="submission" date="2017-02" db="UniProtKB">
        <authorList>
            <consortium name="WormBaseParasite"/>
        </authorList>
    </citation>
    <scope>IDENTIFICATION</scope>
</reference>
<accession>A0A0N4YPL4</accession>
<name>A0A0N4YPL4_NIPBR</name>
<feature type="compositionally biased region" description="Basic and acidic residues" evidence="2">
    <location>
        <begin position="391"/>
        <end position="409"/>
    </location>
</feature>
<dbReference type="Proteomes" id="UP000271162">
    <property type="component" value="Unassembled WGS sequence"/>
</dbReference>
<dbReference type="WBParaSite" id="NBR_0001918501-mRNA-1">
    <property type="protein sequence ID" value="NBR_0001918501-mRNA-1"/>
    <property type="gene ID" value="NBR_0001918501"/>
</dbReference>
<feature type="compositionally biased region" description="Basic and acidic residues" evidence="2">
    <location>
        <begin position="56"/>
        <end position="82"/>
    </location>
</feature>
<proteinExistence type="predicted"/>
<organism evidence="5">
    <name type="scientific">Nippostrongylus brasiliensis</name>
    <name type="common">Rat hookworm</name>
    <dbReference type="NCBI Taxonomy" id="27835"/>
    <lineage>
        <taxon>Eukaryota</taxon>
        <taxon>Metazoa</taxon>
        <taxon>Ecdysozoa</taxon>
        <taxon>Nematoda</taxon>
        <taxon>Chromadorea</taxon>
        <taxon>Rhabditida</taxon>
        <taxon>Rhabditina</taxon>
        <taxon>Rhabditomorpha</taxon>
        <taxon>Strongyloidea</taxon>
        <taxon>Heligmosomidae</taxon>
        <taxon>Nippostrongylus</taxon>
    </lineage>
</organism>
<gene>
    <name evidence="3" type="ORF">NBR_LOCUS19186</name>
</gene>
<dbReference type="EMBL" id="UYSL01023957">
    <property type="protein sequence ID" value="VDL82915.1"/>
    <property type="molecule type" value="Genomic_DNA"/>
</dbReference>